<dbReference type="GeneID" id="24170931"/>
<keyword evidence="2" id="KW-1185">Reference proteome</keyword>
<proteinExistence type="predicted"/>
<organism evidence="1 2">
    <name type="scientific">Lambdina fiscellaria nucleopolyhedrovirus</name>
    <dbReference type="NCBI Taxonomy" id="1642929"/>
    <lineage>
        <taxon>Viruses</taxon>
        <taxon>Viruses incertae sedis</taxon>
        <taxon>Naldaviricetes</taxon>
        <taxon>Lefavirales</taxon>
        <taxon>Baculoviridae</taxon>
        <taxon>Alphabaculovirus</taxon>
        <taxon>Alphabaculovirus lafiscellariae</taxon>
    </lineage>
</organism>
<reference evidence="1 2" key="1">
    <citation type="journal article" date="2015" name="Genome Announc.">
        <title>Genome Sequence of an Alphabaculovirus Isolated from the Oak Looper, Lambdina fiscellaria, Contains a Putative 2-Kilobase-Pair Transposable Element Encoding a Transposase and a FLYWCH Domain-Containing Protein.</title>
        <authorList>
            <person name="Rohrmann G.F."/>
            <person name="Erlandson M.A."/>
            <person name="Theilmann D.A."/>
        </authorList>
    </citation>
    <scope>NUCLEOTIDE SEQUENCE [LARGE SCALE GENOMIC DNA]</scope>
    <source>
        <strain evidence="1">GR15</strain>
    </source>
</reference>
<protein>
    <submittedName>
        <fullName evidence="1">Ac53</fullName>
    </submittedName>
</protein>
<evidence type="ECO:0000313" key="2">
    <source>
        <dbReference type="Proteomes" id="UP000201190"/>
    </source>
</evidence>
<sequence length="139" mass="16282">MLITVNVHDKKSYLFQTFKRLWKQHRVECKICLDVIVNDGVIVVTEHATLNLDKMFHGSCLNKWYATGGRFRDPFNRAVKYKFNFPPKTLDECGVMLDQITGFIGDEAPDKAFALQYKKVHEQQLMDVDLDFEKMLTYK</sequence>
<evidence type="ECO:0000313" key="1">
    <source>
        <dbReference type="EMBL" id="AKC91727.1"/>
    </source>
</evidence>
<dbReference type="RefSeq" id="YP_009133310.1">
    <property type="nucleotide sequence ID" value="NC_026922.1"/>
</dbReference>
<accession>A0A0E3Z7G7</accession>
<dbReference type="SUPFAM" id="SSF57850">
    <property type="entry name" value="RING/U-box"/>
    <property type="match status" value="1"/>
</dbReference>
<dbReference type="KEGG" id="vg:24170931"/>
<dbReference type="InterPro" id="IPR008573">
    <property type="entry name" value="Baculovirus_U-box/Ring-like"/>
</dbReference>
<dbReference type="Pfam" id="PF05883">
    <property type="entry name" value="Baculo_RING"/>
    <property type="match status" value="1"/>
</dbReference>
<name>A0A0E3Z7G7_9ABAC</name>
<dbReference type="Proteomes" id="UP000201190">
    <property type="component" value="Segment"/>
</dbReference>
<dbReference type="EMBL" id="KP752043">
    <property type="protein sequence ID" value="AKC91727.1"/>
    <property type="molecule type" value="Genomic_DNA"/>
</dbReference>
<dbReference type="OrthoDB" id="12505at10239"/>